<comment type="caution">
    <text evidence="2">The sequence shown here is derived from an EMBL/GenBank/DDBJ whole genome shotgun (WGS) entry which is preliminary data.</text>
</comment>
<accession>A0ABS3AX46</accession>
<dbReference type="RefSeq" id="WP_206228626.1">
    <property type="nucleotide sequence ID" value="NZ_JAFIWB010000001.1"/>
</dbReference>
<dbReference type="EMBL" id="JAFIWB010000001">
    <property type="protein sequence ID" value="MBN6100943.1"/>
    <property type="molecule type" value="Genomic_DNA"/>
</dbReference>
<protein>
    <submittedName>
        <fullName evidence="2">Uncharacterized protein</fullName>
    </submittedName>
</protein>
<feature type="region of interest" description="Disordered" evidence="1">
    <location>
        <begin position="1"/>
        <end position="50"/>
    </location>
</feature>
<evidence type="ECO:0000256" key="1">
    <source>
        <dbReference type="SAM" id="MobiDB-lite"/>
    </source>
</evidence>
<keyword evidence="3" id="KW-1185">Reference proteome</keyword>
<reference evidence="2 3" key="1">
    <citation type="submission" date="2021-02" db="EMBL/GenBank/DDBJ databases">
        <title>Taxonomically Unique Crown Gall-Associated Xanthomonas Stains Have Deficiency in Virulence Repertories.</title>
        <authorList>
            <person name="Mafakheri H."/>
            <person name="Taghavi S.M."/>
            <person name="Dimkic I."/>
            <person name="Nemanja K."/>
            <person name="Osdaghi E."/>
        </authorList>
    </citation>
    <scope>NUCLEOTIDE SEQUENCE [LARGE SCALE GENOMIC DNA]</scope>
    <source>
        <strain evidence="2 3">FX4</strain>
    </source>
</reference>
<dbReference type="Proteomes" id="UP000695802">
    <property type="component" value="Unassembled WGS sequence"/>
</dbReference>
<sequence length="94" mass="10470">MRLYRRLIRPDPTRSDPIRSDPIRSDPTRPDPTRPDPTRSDATRRGRARHAAYRRAVGVGVGRSLQPILSKKAAAIGNRLPVVERLEQALGAVP</sequence>
<evidence type="ECO:0000313" key="3">
    <source>
        <dbReference type="Proteomes" id="UP000695802"/>
    </source>
</evidence>
<name>A0ABS3AX46_9XANT</name>
<evidence type="ECO:0000313" key="2">
    <source>
        <dbReference type="EMBL" id="MBN6100943.1"/>
    </source>
</evidence>
<gene>
    <name evidence="2" type="ORF">JR064_02045</name>
</gene>
<organism evidence="2 3">
    <name type="scientific">Xanthomonas bonasiae</name>
    <dbReference type="NCBI Taxonomy" id="2810351"/>
    <lineage>
        <taxon>Bacteria</taxon>
        <taxon>Pseudomonadati</taxon>
        <taxon>Pseudomonadota</taxon>
        <taxon>Gammaproteobacteria</taxon>
        <taxon>Lysobacterales</taxon>
        <taxon>Lysobacteraceae</taxon>
        <taxon>Xanthomonas</taxon>
    </lineage>
</organism>
<feature type="compositionally biased region" description="Basic and acidic residues" evidence="1">
    <location>
        <begin position="8"/>
        <end position="44"/>
    </location>
</feature>
<proteinExistence type="predicted"/>